<name>A0A916ZJB5_9HYPH</name>
<dbReference type="Gene3D" id="3.10.620.30">
    <property type="match status" value="1"/>
</dbReference>
<gene>
    <name evidence="1" type="ORF">GCM10011390_19790</name>
</gene>
<evidence type="ECO:0000313" key="2">
    <source>
        <dbReference type="Proteomes" id="UP000644699"/>
    </source>
</evidence>
<sequence length="166" mass="18064">MEASQPTLAPFAHVMFCKRNPADCQADGRGDVSVQATPQALQTIRAINGEVNRAIRAVNDPPGPLGDVWTLAPKKGDCDDYAVTKRHRLIAAGIPVAALRLVVARTRSGEGHAVVLVRTNDGDLVLDNRTSKIRPWGETDLTLMKLQSGEDPRRWVAPDQALALRR</sequence>
<comment type="caution">
    <text evidence="1">The sequence shown here is derived from an EMBL/GenBank/DDBJ whole genome shotgun (WGS) entry which is preliminary data.</text>
</comment>
<dbReference type="InterPro" id="IPR010319">
    <property type="entry name" value="Transglutaminase-like_Cys_pept"/>
</dbReference>
<evidence type="ECO:0008006" key="3">
    <source>
        <dbReference type="Google" id="ProtNLM"/>
    </source>
</evidence>
<dbReference type="Proteomes" id="UP000644699">
    <property type="component" value="Unassembled WGS sequence"/>
</dbReference>
<accession>A0A916ZJB5</accession>
<dbReference type="Pfam" id="PF06035">
    <property type="entry name" value="Peptidase_C93"/>
    <property type="match status" value="1"/>
</dbReference>
<dbReference type="InterPro" id="IPR038765">
    <property type="entry name" value="Papain-like_cys_pep_sf"/>
</dbReference>
<organism evidence="1 2">
    <name type="scientific">Aureimonas endophytica</name>
    <dbReference type="NCBI Taxonomy" id="2027858"/>
    <lineage>
        <taxon>Bacteria</taxon>
        <taxon>Pseudomonadati</taxon>
        <taxon>Pseudomonadota</taxon>
        <taxon>Alphaproteobacteria</taxon>
        <taxon>Hyphomicrobiales</taxon>
        <taxon>Aurantimonadaceae</taxon>
        <taxon>Aureimonas</taxon>
    </lineage>
</organism>
<evidence type="ECO:0000313" key="1">
    <source>
        <dbReference type="EMBL" id="GGE00983.1"/>
    </source>
</evidence>
<dbReference type="SUPFAM" id="SSF54001">
    <property type="entry name" value="Cysteine proteinases"/>
    <property type="match status" value="1"/>
</dbReference>
<protein>
    <recommendedName>
        <fullName evidence="3">Transglutaminase-like cysteine proteinase</fullName>
    </recommendedName>
</protein>
<reference evidence="1" key="1">
    <citation type="journal article" date="2014" name="Int. J. Syst. Evol. Microbiol.">
        <title>Complete genome sequence of Corynebacterium casei LMG S-19264T (=DSM 44701T), isolated from a smear-ripened cheese.</title>
        <authorList>
            <consortium name="US DOE Joint Genome Institute (JGI-PGF)"/>
            <person name="Walter F."/>
            <person name="Albersmeier A."/>
            <person name="Kalinowski J."/>
            <person name="Ruckert C."/>
        </authorList>
    </citation>
    <scope>NUCLEOTIDE SEQUENCE</scope>
    <source>
        <strain evidence="1">CGMCC 1.15367</strain>
    </source>
</reference>
<dbReference type="PANTHER" id="PTHR39327:SF1">
    <property type="entry name" value="BLR5470 PROTEIN"/>
    <property type="match status" value="1"/>
</dbReference>
<dbReference type="EMBL" id="BMIQ01000002">
    <property type="protein sequence ID" value="GGE00983.1"/>
    <property type="molecule type" value="Genomic_DNA"/>
</dbReference>
<keyword evidence="2" id="KW-1185">Reference proteome</keyword>
<dbReference type="PANTHER" id="PTHR39327">
    <property type="match status" value="1"/>
</dbReference>
<proteinExistence type="predicted"/>
<reference evidence="1" key="2">
    <citation type="submission" date="2020-09" db="EMBL/GenBank/DDBJ databases">
        <authorList>
            <person name="Sun Q."/>
            <person name="Zhou Y."/>
        </authorList>
    </citation>
    <scope>NUCLEOTIDE SEQUENCE</scope>
    <source>
        <strain evidence="1">CGMCC 1.15367</strain>
    </source>
</reference>
<dbReference type="AlphaFoldDB" id="A0A916ZJB5"/>
<dbReference type="RefSeq" id="WP_188908035.1">
    <property type="nucleotide sequence ID" value="NZ_BMIQ01000002.1"/>
</dbReference>